<feature type="transmembrane region" description="Helical" evidence="6">
    <location>
        <begin position="7"/>
        <end position="27"/>
    </location>
</feature>
<gene>
    <name evidence="7" type="ORF">RPR59_13180</name>
</gene>
<feature type="transmembrane region" description="Helical" evidence="6">
    <location>
        <begin position="172"/>
        <end position="194"/>
    </location>
</feature>
<keyword evidence="4 6" id="KW-1133">Transmembrane helix</keyword>
<keyword evidence="3 6" id="KW-0812">Transmembrane</keyword>
<sequence length="208" mass="22624">MRRLPVLPTVIVALAVAAMVALGIWQLQRLDWKEGLLAQYSANEHKPPIPFPARPDRSALFRRAYGRCAGPVDFHKEGAGRYGFRVVAHCRGTEDTPPMFVQLGITRDPEQKVGWPGGPVSGFISHAPDHRSVIGQIFDDTPKALMLVADTPPDGLAANPPADLSAVPNNHFAYAIQWFIFAALAVVIYALAIIRRNRSVLAGSGGDR</sequence>
<keyword evidence="6" id="KW-1003">Cell membrane</keyword>
<dbReference type="PANTHER" id="PTHR23427">
    <property type="entry name" value="SURFEIT LOCUS PROTEIN"/>
    <property type="match status" value="1"/>
</dbReference>
<dbReference type="RefSeq" id="WP_313914791.1">
    <property type="nucleotide sequence ID" value="NZ_CP135076.1"/>
</dbReference>
<evidence type="ECO:0000256" key="4">
    <source>
        <dbReference type="ARBA" id="ARBA00022989"/>
    </source>
</evidence>
<evidence type="ECO:0000256" key="1">
    <source>
        <dbReference type="ARBA" id="ARBA00004370"/>
    </source>
</evidence>
<dbReference type="Proteomes" id="UP001302249">
    <property type="component" value="Chromosome"/>
</dbReference>
<evidence type="ECO:0000256" key="2">
    <source>
        <dbReference type="ARBA" id="ARBA00007165"/>
    </source>
</evidence>
<keyword evidence="5 6" id="KW-0472">Membrane</keyword>
<evidence type="ECO:0000256" key="6">
    <source>
        <dbReference type="RuleBase" id="RU363076"/>
    </source>
</evidence>
<dbReference type="PANTHER" id="PTHR23427:SF2">
    <property type="entry name" value="SURFEIT LOCUS PROTEIN 1"/>
    <property type="match status" value="1"/>
</dbReference>
<dbReference type="Pfam" id="PF02104">
    <property type="entry name" value="SURF1"/>
    <property type="match status" value="1"/>
</dbReference>
<dbReference type="CDD" id="cd06662">
    <property type="entry name" value="SURF1"/>
    <property type="match status" value="1"/>
</dbReference>
<comment type="subcellular location">
    <subcellularLocation>
        <location evidence="6">Cell membrane</location>
        <topology evidence="6">Multi-pass membrane protein</topology>
    </subcellularLocation>
    <subcellularLocation>
        <location evidence="1">Membrane</location>
    </subcellularLocation>
</comment>
<dbReference type="PROSITE" id="PS50895">
    <property type="entry name" value="SURF1"/>
    <property type="match status" value="1"/>
</dbReference>
<organism evidence="7 8">
    <name type="scientific">Stakelama saccharophila</name>
    <dbReference type="NCBI Taxonomy" id="3075605"/>
    <lineage>
        <taxon>Bacteria</taxon>
        <taxon>Pseudomonadati</taxon>
        <taxon>Pseudomonadota</taxon>
        <taxon>Alphaproteobacteria</taxon>
        <taxon>Sphingomonadales</taxon>
        <taxon>Sphingomonadaceae</taxon>
        <taxon>Stakelama</taxon>
    </lineage>
</organism>
<comment type="similarity">
    <text evidence="2 6">Belongs to the SURF1 family.</text>
</comment>
<protein>
    <recommendedName>
        <fullName evidence="6">SURF1-like protein</fullName>
    </recommendedName>
</protein>
<keyword evidence="8" id="KW-1185">Reference proteome</keyword>
<evidence type="ECO:0000256" key="5">
    <source>
        <dbReference type="ARBA" id="ARBA00023136"/>
    </source>
</evidence>
<proteinExistence type="inferred from homology"/>
<name>A0ABZ0B7X2_9SPHN</name>
<dbReference type="InterPro" id="IPR045214">
    <property type="entry name" value="Surf1/Surf4"/>
</dbReference>
<evidence type="ECO:0000313" key="7">
    <source>
        <dbReference type="EMBL" id="WNO53385.1"/>
    </source>
</evidence>
<accession>A0ABZ0B7X2</accession>
<dbReference type="EMBL" id="CP135076">
    <property type="protein sequence ID" value="WNO53385.1"/>
    <property type="molecule type" value="Genomic_DNA"/>
</dbReference>
<evidence type="ECO:0000256" key="3">
    <source>
        <dbReference type="ARBA" id="ARBA00022692"/>
    </source>
</evidence>
<dbReference type="InterPro" id="IPR002994">
    <property type="entry name" value="Surf1/Shy1"/>
</dbReference>
<reference evidence="7 8" key="1">
    <citation type="submission" date="2023-09" db="EMBL/GenBank/DDBJ databases">
        <authorList>
            <person name="Rey-Velasco X."/>
        </authorList>
    </citation>
    <scope>NUCLEOTIDE SEQUENCE [LARGE SCALE GENOMIC DNA]</scope>
    <source>
        <strain evidence="7 8">W311</strain>
    </source>
</reference>
<evidence type="ECO:0000313" key="8">
    <source>
        <dbReference type="Proteomes" id="UP001302249"/>
    </source>
</evidence>